<feature type="compositionally biased region" description="Basic residues" evidence="1">
    <location>
        <begin position="128"/>
        <end position="138"/>
    </location>
</feature>
<dbReference type="Pfam" id="PF06658">
    <property type="entry name" value="DUF1168"/>
    <property type="match status" value="1"/>
</dbReference>
<dbReference type="InterPro" id="IPR009548">
    <property type="entry name" value="Prkrip1"/>
</dbReference>
<dbReference type="OrthoDB" id="10067079at2759"/>
<dbReference type="EMBL" id="SPLM01000108">
    <property type="protein sequence ID" value="TMW60625.1"/>
    <property type="molecule type" value="Genomic_DNA"/>
</dbReference>
<dbReference type="Proteomes" id="UP000794436">
    <property type="component" value="Unassembled WGS sequence"/>
</dbReference>
<evidence type="ECO:0000313" key="3">
    <source>
        <dbReference type="Proteomes" id="UP000794436"/>
    </source>
</evidence>
<dbReference type="GO" id="GO:0019901">
    <property type="term" value="F:protein kinase binding"/>
    <property type="evidence" value="ECO:0007669"/>
    <property type="project" value="TreeGrafter"/>
</dbReference>
<dbReference type="GO" id="GO:0005730">
    <property type="term" value="C:nucleolus"/>
    <property type="evidence" value="ECO:0007669"/>
    <property type="project" value="TreeGrafter"/>
</dbReference>
<gene>
    <name evidence="2" type="ORF">Poli38472_000667</name>
</gene>
<protein>
    <recommendedName>
        <fullName evidence="4">PRKR-interacting protein 1</fullName>
    </recommendedName>
</protein>
<dbReference type="GO" id="GO:0003725">
    <property type="term" value="F:double-stranded RNA binding"/>
    <property type="evidence" value="ECO:0007669"/>
    <property type="project" value="InterPro"/>
</dbReference>
<proteinExistence type="predicted"/>
<name>A0A8K1CCJ1_PYTOL</name>
<dbReference type="AlphaFoldDB" id="A0A8K1CCJ1"/>
<feature type="compositionally biased region" description="Basic and acidic residues" evidence="1">
    <location>
        <begin position="93"/>
        <end position="127"/>
    </location>
</feature>
<feature type="region of interest" description="Disordered" evidence="1">
    <location>
        <begin position="93"/>
        <end position="185"/>
    </location>
</feature>
<dbReference type="PANTHER" id="PTHR13507:SF0">
    <property type="entry name" value="PRKR-INTERACTING PROTEIN 1"/>
    <property type="match status" value="1"/>
</dbReference>
<evidence type="ECO:0000313" key="2">
    <source>
        <dbReference type="EMBL" id="TMW60625.1"/>
    </source>
</evidence>
<comment type="caution">
    <text evidence="2">The sequence shown here is derived from an EMBL/GenBank/DDBJ whole genome shotgun (WGS) entry which is preliminary data.</text>
</comment>
<organism evidence="2 3">
    <name type="scientific">Pythium oligandrum</name>
    <name type="common">Mycoparasitic fungus</name>
    <dbReference type="NCBI Taxonomy" id="41045"/>
    <lineage>
        <taxon>Eukaryota</taxon>
        <taxon>Sar</taxon>
        <taxon>Stramenopiles</taxon>
        <taxon>Oomycota</taxon>
        <taxon>Peronosporomycetes</taxon>
        <taxon>Pythiales</taxon>
        <taxon>Pythiaceae</taxon>
        <taxon>Pythium</taxon>
    </lineage>
</organism>
<feature type="compositionally biased region" description="Basic and acidic residues" evidence="1">
    <location>
        <begin position="152"/>
        <end position="169"/>
    </location>
</feature>
<keyword evidence="3" id="KW-1185">Reference proteome</keyword>
<evidence type="ECO:0000256" key="1">
    <source>
        <dbReference type="SAM" id="MobiDB-lite"/>
    </source>
</evidence>
<reference evidence="2" key="1">
    <citation type="submission" date="2019-03" db="EMBL/GenBank/DDBJ databases">
        <title>Long read genome sequence of the mycoparasitic Pythium oligandrum ATCC 38472 isolated from sugarbeet rhizosphere.</title>
        <authorList>
            <person name="Gaulin E."/>
        </authorList>
    </citation>
    <scope>NUCLEOTIDE SEQUENCE</scope>
    <source>
        <strain evidence="2">ATCC 38472_TT</strain>
    </source>
</reference>
<feature type="region of interest" description="Disordered" evidence="1">
    <location>
        <begin position="26"/>
        <end position="78"/>
    </location>
</feature>
<evidence type="ECO:0008006" key="4">
    <source>
        <dbReference type="Google" id="ProtNLM"/>
    </source>
</evidence>
<accession>A0A8K1CCJ1</accession>
<dbReference type="PANTHER" id="PTHR13507">
    <property type="entry name" value="PRKR-INTERACTING PROTEIN 1"/>
    <property type="match status" value="1"/>
</dbReference>
<dbReference type="GO" id="GO:0004860">
    <property type="term" value="F:protein kinase inhibitor activity"/>
    <property type="evidence" value="ECO:0007669"/>
    <property type="project" value="TreeGrafter"/>
</dbReference>
<sequence length="201" mass="22318">MGRYTTVQTYTDQDAKVAALAYTTATTTGESNGEGAGAGVEASAASNKAVEDANDEDKFHMNRVDNVSGSSAGAGSGDFHMYRAARRRELERVAHLEKEHAKRKDQEDFETKRKRNMEEFEARAQKRAEKRRRRKDRAKARSLDDGSEDEGGEPKEDKEKPGADDDKPLPETPGGVPEIPNDGSFLERMLAMQQQLLKDDK</sequence>